<comment type="caution">
    <text evidence="1">The sequence shown here is derived from an EMBL/GenBank/DDBJ whole genome shotgun (WGS) entry which is preliminary data.</text>
</comment>
<dbReference type="Proteomes" id="UP001153334">
    <property type="component" value="Unassembled WGS sequence"/>
</dbReference>
<evidence type="ECO:0000313" key="1">
    <source>
        <dbReference type="EMBL" id="KAJ8121792.1"/>
    </source>
</evidence>
<accession>A0ACC2J2S7</accession>
<dbReference type="EMBL" id="JAPESX010000345">
    <property type="protein sequence ID" value="KAJ8121792.1"/>
    <property type="molecule type" value="Genomic_DNA"/>
</dbReference>
<protein>
    <submittedName>
        <fullName evidence="1">Uncharacterized protein</fullName>
    </submittedName>
</protein>
<gene>
    <name evidence="1" type="ORF">ONZ43_g1845</name>
</gene>
<evidence type="ECO:0000313" key="2">
    <source>
        <dbReference type="Proteomes" id="UP001153334"/>
    </source>
</evidence>
<sequence>MGCTLVSLKKDDEALKALETCLAIRRQKSPSHAYTAFTCHKIGTLLRARGDISNAAVFFRSAVDILKDCESREGSCIRSKFALAVTLEEKGDFDEAETLFEDALAFMKNLGKASDRDQLTEESFEQFVLYCHR</sequence>
<keyword evidence="2" id="KW-1185">Reference proteome</keyword>
<name>A0ACC2J2S7_9PEZI</name>
<organism evidence="1 2">
    <name type="scientific">Nemania bipapillata</name>
    <dbReference type="NCBI Taxonomy" id="110536"/>
    <lineage>
        <taxon>Eukaryota</taxon>
        <taxon>Fungi</taxon>
        <taxon>Dikarya</taxon>
        <taxon>Ascomycota</taxon>
        <taxon>Pezizomycotina</taxon>
        <taxon>Sordariomycetes</taxon>
        <taxon>Xylariomycetidae</taxon>
        <taxon>Xylariales</taxon>
        <taxon>Xylariaceae</taxon>
        <taxon>Nemania</taxon>
    </lineage>
</organism>
<proteinExistence type="predicted"/>
<reference evidence="1" key="1">
    <citation type="submission" date="2022-11" db="EMBL/GenBank/DDBJ databases">
        <title>Genome Sequence of Nemania bipapillata.</title>
        <authorList>
            <person name="Buettner E."/>
        </authorList>
    </citation>
    <scope>NUCLEOTIDE SEQUENCE</scope>
    <source>
        <strain evidence="1">CP14</strain>
    </source>
</reference>